<proteinExistence type="predicted"/>
<feature type="transmembrane region" description="Helical" evidence="1">
    <location>
        <begin position="490"/>
        <end position="515"/>
    </location>
</feature>
<dbReference type="Proteomes" id="UP000035368">
    <property type="component" value="Chromosome"/>
</dbReference>
<dbReference type="GO" id="GO:0015558">
    <property type="term" value="F:secondary active p-aminobenzoyl-glutamate transmembrane transporter activity"/>
    <property type="evidence" value="ECO:0007669"/>
    <property type="project" value="InterPro"/>
</dbReference>
<feature type="transmembrane region" description="Helical" evidence="1">
    <location>
        <begin position="360"/>
        <end position="382"/>
    </location>
</feature>
<evidence type="ECO:0000313" key="2">
    <source>
        <dbReference type="EMBL" id="AKK03701.1"/>
    </source>
</evidence>
<keyword evidence="1" id="KW-0812">Transmembrane</keyword>
<reference evidence="2 3" key="1">
    <citation type="submission" date="2015-05" db="EMBL/GenBank/DDBJ databases">
        <title>Complete genome sequence of Corynebacterium epidermidicanis DSM 45586, isolated from the skin of a dog suffering from pruritus.</title>
        <authorList>
            <person name="Ruckert C."/>
            <person name="Albersmeier A."/>
            <person name="Winkler A."/>
            <person name="Tauch A."/>
        </authorList>
    </citation>
    <scope>NUCLEOTIDE SEQUENCE [LARGE SCALE GENOMIC DNA]</scope>
    <source>
        <strain evidence="2 3">DSM 45586</strain>
    </source>
</reference>
<dbReference type="KEGG" id="cei:CEPID_09275"/>
<dbReference type="STRING" id="1050174.CEPID_09275"/>
<keyword evidence="1" id="KW-0472">Membrane</keyword>
<keyword evidence="3" id="KW-1185">Reference proteome</keyword>
<sequence>MKMSGSAGVQPRNSQQQVAGGRLINFAFRSINVIEEWGNKLPHPFWLFCILSFLLVLLSAVLNHFGVDAINPADGKKVVVKSLLTQQGAEVIIGDIVKNFADFPPLATILTTMLGIVVAEKSGLFDSVLRLTVTKVPARYTTFALAYAGMIGHVAGDAAYVTLIPLGGIVFRSLGRSPILGCIVAFVSVSAGYDASPSITPTDILLSTISTAAIHTIDPAGSMNPTANYFFSLVSSIVVALVITIVVEKILAKRPDLDVDHDYVAEAEVSKNYDVSAAERRALARAGLAALVFFALLAAALAIPGSPFRGADGGILKSPVMEGMAGVIGLFFAVIGYTYGKSVGTYGKLSDVLPAMSDGFKSMAPILVLFFAIAQFLAYFKWTGIGQVIAIHGATVFKNINAPGWAILLGMAIIISIMNLVLTSGSAMWALAAPVFIPMLMLLGIEPEATQAMYRVADSVTNCVTPMSPYFVMALGFIQNYKKSAGIGTLASFTLPLAGVVWVVWVALFMVWYLAGLPFGF</sequence>
<dbReference type="AlphaFoldDB" id="A0A0G3GR97"/>
<feature type="transmembrane region" description="Helical" evidence="1">
    <location>
        <begin position="282"/>
        <end position="303"/>
    </location>
</feature>
<feature type="transmembrane region" description="Helical" evidence="1">
    <location>
        <begin position="45"/>
        <end position="67"/>
    </location>
</feature>
<name>A0A0G3GR97_9CORY</name>
<organism evidence="2 3">
    <name type="scientific">Corynebacterium epidermidicanis</name>
    <dbReference type="NCBI Taxonomy" id="1050174"/>
    <lineage>
        <taxon>Bacteria</taxon>
        <taxon>Bacillati</taxon>
        <taxon>Actinomycetota</taxon>
        <taxon>Actinomycetes</taxon>
        <taxon>Mycobacteriales</taxon>
        <taxon>Corynebacteriaceae</taxon>
        <taxon>Corynebacterium</taxon>
    </lineage>
</organism>
<dbReference type="PATRIC" id="fig|1050174.4.peg.1866"/>
<dbReference type="EMBL" id="CP011541">
    <property type="protein sequence ID" value="AKK03701.1"/>
    <property type="molecule type" value="Genomic_DNA"/>
</dbReference>
<feature type="transmembrane region" description="Helical" evidence="1">
    <location>
        <begin position="459"/>
        <end position="478"/>
    </location>
</feature>
<dbReference type="InterPro" id="IPR004697">
    <property type="entry name" value="AbgT"/>
</dbReference>
<protein>
    <submittedName>
        <fullName evidence="2">Putative p-aminobenzoyl-glutamate transporter</fullName>
    </submittedName>
</protein>
<evidence type="ECO:0000313" key="3">
    <source>
        <dbReference type="Proteomes" id="UP000035368"/>
    </source>
</evidence>
<feature type="transmembrane region" description="Helical" evidence="1">
    <location>
        <begin position="402"/>
        <end position="422"/>
    </location>
</feature>
<feature type="transmembrane region" description="Helical" evidence="1">
    <location>
        <begin position="429"/>
        <end position="447"/>
    </location>
</feature>
<dbReference type="Pfam" id="PF03806">
    <property type="entry name" value="ABG_transport"/>
    <property type="match status" value="1"/>
</dbReference>
<accession>A0A0G3GR97</accession>
<evidence type="ECO:0000256" key="1">
    <source>
        <dbReference type="SAM" id="Phobius"/>
    </source>
</evidence>
<dbReference type="PANTHER" id="PTHR30282:SF0">
    <property type="entry name" value="P-AMINOBENZOYL-GLUTAMATE TRANSPORT PROTEIN"/>
    <property type="match status" value="1"/>
</dbReference>
<feature type="transmembrane region" description="Helical" evidence="1">
    <location>
        <begin position="323"/>
        <end position="340"/>
    </location>
</feature>
<gene>
    <name evidence="2" type="ORF">CEPID_09275</name>
</gene>
<keyword evidence="1" id="KW-1133">Transmembrane helix</keyword>
<dbReference type="GO" id="GO:1902604">
    <property type="term" value="P:p-aminobenzoyl-glutamate transmembrane transport"/>
    <property type="evidence" value="ECO:0007669"/>
    <property type="project" value="InterPro"/>
</dbReference>
<feature type="transmembrane region" description="Helical" evidence="1">
    <location>
        <begin position="229"/>
        <end position="247"/>
    </location>
</feature>
<dbReference type="PANTHER" id="PTHR30282">
    <property type="entry name" value="P-AMINOBENZOYL GLUTAMATE TRANSPORTER"/>
    <property type="match status" value="1"/>
</dbReference>